<dbReference type="InterPro" id="IPR000490">
    <property type="entry name" value="Glyco_hydro_17"/>
</dbReference>
<comment type="similarity">
    <text evidence="2 8">Belongs to the glycosyl hydrolase 17 family.</text>
</comment>
<evidence type="ECO:0000256" key="8">
    <source>
        <dbReference type="RuleBase" id="RU004335"/>
    </source>
</evidence>
<evidence type="ECO:0000256" key="1">
    <source>
        <dbReference type="ARBA" id="ARBA00000382"/>
    </source>
</evidence>
<name>A0A8K0H4M4_9ROSA</name>
<evidence type="ECO:0000256" key="2">
    <source>
        <dbReference type="ARBA" id="ARBA00008773"/>
    </source>
</evidence>
<dbReference type="Proteomes" id="UP000796880">
    <property type="component" value="Unassembled WGS sequence"/>
</dbReference>
<dbReference type="InterPro" id="IPR017853">
    <property type="entry name" value="GH"/>
</dbReference>
<reference evidence="9" key="1">
    <citation type="submission" date="2020-03" db="EMBL/GenBank/DDBJ databases">
        <title>A high-quality chromosome-level genome assembly of a woody plant with both climbing and erect habits, Rhamnella rubrinervis.</title>
        <authorList>
            <person name="Lu Z."/>
            <person name="Yang Y."/>
            <person name="Zhu X."/>
            <person name="Sun Y."/>
        </authorList>
    </citation>
    <scope>NUCLEOTIDE SEQUENCE</scope>
    <source>
        <strain evidence="9">BYM</strain>
        <tissue evidence="9">Leaf</tissue>
    </source>
</reference>
<protein>
    <recommendedName>
        <fullName evidence="3">glucan endo-1,3-beta-D-glucosidase</fullName>
        <ecNumber evidence="3">3.2.1.39</ecNumber>
    </recommendedName>
    <alternativeName>
        <fullName evidence="6">(1-&gt;3)-beta-glucan endohydrolase</fullName>
    </alternativeName>
    <alternativeName>
        <fullName evidence="7">Beta-1,3-endoglucanase</fullName>
    </alternativeName>
</protein>
<comment type="catalytic activity">
    <reaction evidence="1">
        <text>Hydrolysis of (1-&gt;3)-beta-D-glucosidic linkages in (1-&gt;3)-beta-D-glucans.</text>
        <dbReference type="EC" id="3.2.1.39"/>
    </reaction>
</comment>
<evidence type="ECO:0000256" key="3">
    <source>
        <dbReference type="ARBA" id="ARBA00012780"/>
    </source>
</evidence>
<dbReference type="GO" id="GO:0005975">
    <property type="term" value="P:carbohydrate metabolic process"/>
    <property type="evidence" value="ECO:0007669"/>
    <property type="project" value="InterPro"/>
</dbReference>
<comment type="caution">
    <text evidence="9">The sequence shown here is derived from an EMBL/GenBank/DDBJ whole genome shotgun (WGS) entry which is preliminary data.</text>
</comment>
<keyword evidence="5" id="KW-0326">Glycosidase</keyword>
<evidence type="ECO:0000256" key="4">
    <source>
        <dbReference type="ARBA" id="ARBA00022801"/>
    </source>
</evidence>
<organism evidence="9 10">
    <name type="scientific">Rhamnella rubrinervis</name>
    <dbReference type="NCBI Taxonomy" id="2594499"/>
    <lineage>
        <taxon>Eukaryota</taxon>
        <taxon>Viridiplantae</taxon>
        <taxon>Streptophyta</taxon>
        <taxon>Embryophyta</taxon>
        <taxon>Tracheophyta</taxon>
        <taxon>Spermatophyta</taxon>
        <taxon>Magnoliopsida</taxon>
        <taxon>eudicotyledons</taxon>
        <taxon>Gunneridae</taxon>
        <taxon>Pentapetalae</taxon>
        <taxon>rosids</taxon>
        <taxon>fabids</taxon>
        <taxon>Rosales</taxon>
        <taxon>Rhamnaceae</taxon>
        <taxon>rhamnoid group</taxon>
        <taxon>Rhamneae</taxon>
        <taxon>Rhamnella</taxon>
    </lineage>
</organism>
<sequence length="298" mass="32761">MVLLTTQLFPCNGSGQLLEPDHQVLKALRSSNLQQCPGVRNPHLKSISLSQSAAAHWVQTYVLPCTNQVSFGWITLGNEAIPGPNAKYVASAMSNMHLVLNSVGLVSTRITAVVPMEVLKNFNPPSARAFSEQSLTVMNDVAASLLRTGSPLMVNVYPYFAYALNPKQFSYEYATFIAKQPVVDGHLKYYSPSDAMVDGFYAALEKINAGNVTLCESETGWPTAAKNSHASPENAKMYNANLCFHVVNNGTPRRPNNLLDTFLFEMLDEKKKPGGAKQHFGLFHKNLAPAYRLFDTCK</sequence>
<proteinExistence type="inferred from homology"/>
<dbReference type="SUPFAM" id="SSF51445">
    <property type="entry name" value="(Trans)glycosidases"/>
    <property type="match status" value="1"/>
</dbReference>
<dbReference type="Pfam" id="PF00332">
    <property type="entry name" value="Glyco_hydro_17"/>
    <property type="match status" value="1"/>
</dbReference>
<keyword evidence="10" id="KW-1185">Reference proteome</keyword>
<gene>
    <name evidence="9" type="ORF">FNV43_RR10903</name>
</gene>
<evidence type="ECO:0000256" key="7">
    <source>
        <dbReference type="ARBA" id="ARBA00033417"/>
    </source>
</evidence>
<evidence type="ECO:0000313" key="10">
    <source>
        <dbReference type="Proteomes" id="UP000796880"/>
    </source>
</evidence>
<evidence type="ECO:0000256" key="5">
    <source>
        <dbReference type="ARBA" id="ARBA00023295"/>
    </source>
</evidence>
<accession>A0A8K0H4M4</accession>
<evidence type="ECO:0000256" key="6">
    <source>
        <dbReference type="ARBA" id="ARBA00033335"/>
    </source>
</evidence>
<dbReference type="Gene3D" id="3.20.20.80">
    <property type="entry name" value="Glycosidases"/>
    <property type="match status" value="1"/>
</dbReference>
<dbReference type="PANTHER" id="PTHR32227">
    <property type="entry name" value="GLUCAN ENDO-1,3-BETA-GLUCOSIDASE BG1-RELATED-RELATED"/>
    <property type="match status" value="1"/>
</dbReference>
<keyword evidence="4" id="KW-0378">Hydrolase</keyword>
<dbReference type="EC" id="3.2.1.39" evidence="3"/>
<dbReference type="GO" id="GO:0042973">
    <property type="term" value="F:glucan endo-1,3-beta-D-glucosidase activity"/>
    <property type="evidence" value="ECO:0007669"/>
    <property type="project" value="UniProtKB-EC"/>
</dbReference>
<dbReference type="AlphaFoldDB" id="A0A8K0H4M4"/>
<dbReference type="EMBL" id="VOIH02000005">
    <property type="protein sequence ID" value="KAF3445727.1"/>
    <property type="molecule type" value="Genomic_DNA"/>
</dbReference>
<dbReference type="OrthoDB" id="941679at2759"/>
<evidence type="ECO:0000313" key="9">
    <source>
        <dbReference type="EMBL" id="KAF3445727.1"/>
    </source>
</evidence>
<dbReference type="InterPro" id="IPR044965">
    <property type="entry name" value="Glyco_hydro_17_plant"/>
</dbReference>